<dbReference type="PROSITE" id="PS51012">
    <property type="entry name" value="ABC_TM2"/>
    <property type="match status" value="1"/>
</dbReference>
<dbReference type="EMBL" id="QZFU01000016">
    <property type="protein sequence ID" value="RJO76836.1"/>
    <property type="molecule type" value="Genomic_DNA"/>
</dbReference>
<dbReference type="AlphaFoldDB" id="A0A3A4KTQ6"/>
<dbReference type="GO" id="GO:0046677">
    <property type="term" value="P:response to antibiotic"/>
    <property type="evidence" value="ECO:0007669"/>
    <property type="project" value="UniProtKB-KW"/>
</dbReference>
<dbReference type="InterPro" id="IPR000412">
    <property type="entry name" value="ABC_2_transport"/>
</dbReference>
<gene>
    <name evidence="8" type="ORF">D5S18_11455</name>
</gene>
<reference evidence="8 9" key="1">
    <citation type="submission" date="2018-09" db="EMBL/GenBank/DDBJ databases">
        <title>YIM PH21274 draft genome.</title>
        <authorList>
            <person name="Miao C."/>
        </authorList>
    </citation>
    <scope>NUCLEOTIDE SEQUENCE [LARGE SCALE GENOMIC DNA]</scope>
    <source>
        <strain evidence="8 9">YIM PH 21724</strain>
    </source>
</reference>
<evidence type="ECO:0000256" key="6">
    <source>
        <dbReference type="SAM" id="Phobius"/>
    </source>
</evidence>
<evidence type="ECO:0000313" key="9">
    <source>
        <dbReference type="Proteomes" id="UP000266677"/>
    </source>
</evidence>
<dbReference type="PANTHER" id="PTHR43229:SF2">
    <property type="entry name" value="NODULATION PROTEIN J"/>
    <property type="match status" value="1"/>
</dbReference>
<dbReference type="GO" id="GO:0140359">
    <property type="term" value="F:ABC-type transporter activity"/>
    <property type="evidence" value="ECO:0007669"/>
    <property type="project" value="InterPro"/>
</dbReference>
<evidence type="ECO:0000256" key="5">
    <source>
        <dbReference type="ARBA" id="ARBA00023251"/>
    </source>
</evidence>
<keyword evidence="9" id="KW-1185">Reference proteome</keyword>
<evidence type="ECO:0000313" key="8">
    <source>
        <dbReference type="EMBL" id="RJO76836.1"/>
    </source>
</evidence>
<dbReference type="InterPro" id="IPR051784">
    <property type="entry name" value="Nod_factor_ABC_transporter"/>
</dbReference>
<keyword evidence="4 6" id="KW-0472">Membrane</keyword>
<dbReference type="RefSeq" id="WP_120039757.1">
    <property type="nucleotide sequence ID" value="NZ_QZFU01000016.1"/>
</dbReference>
<feature type="domain" description="ABC transmembrane type-2" evidence="7">
    <location>
        <begin position="27"/>
        <end position="262"/>
    </location>
</feature>
<dbReference type="Proteomes" id="UP000266677">
    <property type="component" value="Unassembled WGS sequence"/>
</dbReference>
<keyword evidence="3 6" id="KW-1133">Transmembrane helix</keyword>
<dbReference type="GO" id="GO:0043190">
    <property type="term" value="C:ATP-binding cassette (ABC) transporter complex"/>
    <property type="evidence" value="ECO:0007669"/>
    <property type="project" value="InterPro"/>
</dbReference>
<sequence length="283" mass="29780">MNPRISAIRLGIARGGIELRQALINSEDLFSLLFLPMGTVVAMFFMRGHTFGGTGIGLGTLALPSILGMLVGFNATMLMAQVLVLDREDGTMLRAKATPNGILGYLVGKVVTVSGSVLVPFVVVLIAGLIMIGGTDLRGPGSWLLLIGTVLLGLLATLPIGAVVGSVLSSPRSLGLLGLPIMALGAVSGIFYPITALPTWLQVIGQIFPIYWMGLGTRAAMLPDAAAAVEIGASWRHWETGAVLGVWAVLGLSLAPILLRRMARRESGGRLAARRDRAMQRAY</sequence>
<dbReference type="PANTHER" id="PTHR43229">
    <property type="entry name" value="NODULATION PROTEIN J"/>
    <property type="match status" value="1"/>
</dbReference>
<organism evidence="8 9">
    <name type="scientific">Nocardia panacis</name>
    <dbReference type="NCBI Taxonomy" id="2340916"/>
    <lineage>
        <taxon>Bacteria</taxon>
        <taxon>Bacillati</taxon>
        <taxon>Actinomycetota</taxon>
        <taxon>Actinomycetes</taxon>
        <taxon>Mycobacteriales</taxon>
        <taxon>Nocardiaceae</taxon>
        <taxon>Nocardia</taxon>
    </lineage>
</organism>
<dbReference type="OrthoDB" id="9786643at2"/>
<feature type="transmembrane region" description="Helical" evidence="6">
    <location>
        <begin position="143"/>
        <end position="167"/>
    </location>
</feature>
<evidence type="ECO:0000256" key="4">
    <source>
        <dbReference type="ARBA" id="ARBA00023136"/>
    </source>
</evidence>
<feature type="transmembrane region" description="Helical" evidence="6">
    <location>
        <begin position="174"/>
        <end position="194"/>
    </location>
</feature>
<feature type="transmembrane region" description="Helical" evidence="6">
    <location>
        <begin position="29"/>
        <end position="46"/>
    </location>
</feature>
<feature type="transmembrane region" description="Helical" evidence="6">
    <location>
        <begin position="66"/>
        <end position="85"/>
    </location>
</feature>
<feature type="transmembrane region" description="Helical" evidence="6">
    <location>
        <begin position="106"/>
        <end position="131"/>
    </location>
</feature>
<evidence type="ECO:0000259" key="7">
    <source>
        <dbReference type="PROSITE" id="PS51012"/>
    </source>
</evidence>
<feature type="transmembrane region" description="Helical" evidence="6">
    <location>
        <begin position="241"/>
        <end position="259"/>
    </location>
</feature>
<accession>A0A3A4KTQ6</accession>
<evidence type="ECO:0000256" key="1">
    <source>
        <dbReference type="ARBA" id="ARBA00004141"/>
    </source>
</evidence>
<comment type="caution">
    <text evidence="8">The sequence shown here is derived from an EMBL/GenBank/DDBJ whole genome shotgun (WGS) entry which is preliminary data.</text>
</comment>
<evidence type="ECO:0000256" key="2">
    <source>
        <dbReference type="ARBA" id="ARBA00022692"/>
    </source>
</evidence>
<dbReference type="InterPro" id="IPR047817">
    <property type="entry name" value="ABC2_TM_bact-type"/>
</dbReference>
<dbReference type="InterPro" id="IPR013525">
    <property type="entry name" value="ABC2_TM"/>
</dbReference>
<evidence type="ECO:0000256" key="3">
    <source>
        <dbReference type="ARBA" id="ARBA00022989"/>
    </source>
</evidence>
<comment type="subcellular location">
    <subcellularLocation>
        <location evidence="1">Membrane</location>
        <topology evidence="1">Multi-pass membrane protein</topology>
    </subcellularLocation>
</comment>
<protein>
    <submittedName>
        <fullName evidence="8">ABC transporter permease</fullName>
    </submittedName>
</protein>
<keyword evidence="2 6" id="KW-0812">Transmembrane</keyword>
<keyword evidence="5" id="KW-0046">Antibiotic resistance</keyword>
<proteinExistence type="predicted"/>
<name>A0A3A4KTQ6_9NOCA</name>
<dbReference type="PIRSF" id="PIRSF006648">
    <property type="entry name" value="DrrB"/>
    <property type="match status" value="1"/>
</dbReference>
<dbReference type="Pfam" id="PF12698">
    <property type="entry name" value="ABC2_membrane_3"/>
    <property type="match status" value="1"/>
</dbReference>